<evidence type="ECO:0008006" key="3">
    <source>
        <dbReference type="Google" id="ProtNLM"/>
    </source>
</evidence>
<protein>
    <recommendedName>
        <fullName evidence="3">Lipoprotein</fullName>
    </recommendedName>
</protein>
<organism evidence="1 2">
    <name type="scientific">Salinirubrum litoreum</name>
    <dbReference type="NCBI Taxonomy" id="1126234"/>
    <lineage>
        <taxon>Archaea</taxon>
        <taxon>Methanobacteriati</taxon>
        <taxon>Methanobacteriota</taxon>
        <taxon>Stenosarchaea group</taxon>
        <taxon>Halobacteria</taxon>
        <taxon>Halobacteriales</taxon>
        <taxon>Haloferacaceae</taxon>
        <taxon>Salinirubrum</taxon>
    </lineage>
</organism>
<accession>A0ABD5RF06</accession>
<reference evidence="1 2" key="1">
    <citation type="journal article" date="2019" name="Int. J. Syst. Evol. Microbiol.">
        <title>The Global Catalogue of Microorganisms (GCM) 10K type strain sequencing project: providing services to taxonomists for standard genome sequencing and annotation.</title>
        <authorList>
            <consortium name="The Broad Institute Genomics Platform"/>
            <consortium name="The Broad Institute Genome Sequencing Center for Infectious Disease"/>
            <person name="Wu L."/>
            <person name="Ma J."/>
        </authorList>
    </citation>
    <scope>NUCLEOTIDE SEQUENCE [LARGE SCALE GENOMIC DNA]</scope>
    <source>
        <strain evidence="1 2">CGMCC 1.12237</strain>
    </source>
</reference>
<proteinExistence type="predicted"/>
<comment type="caution">
    <text evidence="1">The sequence shown here is derived from an EMBL/GenBank/DDBJ whole genome shotgun (WGS) entry which is preliminary data.</text>
</comment>
<dbReference type="PROSITE" id="PS51257">
    <property type="entry name" value="PROKAR_LIPOPROTEIN"/>
    <property type="match status" value="1"/>
</dbReference>
<name>A0ABD5RF06_9EURY</name>
<dbReference type="RefSeq" id="WP_227230678.1">
    <property type="nucleotide sequence ID" value="NZ_JAJCVJ010000002.1"/>
</dbReference>
<evidence type="ECO:0000313" key="1">
    <source>
        <dbReference type="EMBL" id="MFC5368401.1"/>
    </source>
</evidence>
<keyword evidence="2" id="KW-1185">Reference proteome</keyword>
<sequence>MRFEPATKRKFLKLSALCSIPIVSGCIGLSESTGIVLNLVNNDSVSHSFQGKLKIKENKEILNFNLAVGGSEPNTASKARIELKREIKMDTEAHLEITIDGNKHDSKFLIDSQPQELISVNVLSNKTVEINNSGAVS</sequence>
<dbReference type="EMBL" id="JBHSKX010000002">
    <property type="protein sequence ID" value="MFC5368401.1"/>
    <property type="molecule type" value="Genomic_DNA"/>
</dbReference>
<evidence type="ECO:0000313" key="2">
    <source>
        <dbReference type="Proteomes" id="UP001596201"/>
    </source>
</evidence>
<gene>
    <name evidence="1" type="ORF">ACFPJ5_15835</name>
</gene>
<dbReference type="AlphaFoldDB" id="A0ABD5RF06"/>
<dbReference type="Proteomes" id="UP001596201">
    <property type="component" value="Unassembled WGS sequence"/>
</dbReference>